<reference evidence="3 4" key="1">
    <citation type="submission" date="2016-05" db="EMBL/GenBank/DDBJ databases">
        <title>Paenibacillus sp. 1ZS3-15 nov., isolated from the rhizosphere soil.</title>
        <authorList>
            <person name="Zhang X.X."/>
            <person name="Zhang J."/>
        </authorList>
    </citation>
    <scope>NUCLEOTIDE SEQUENCE [LARGE SCALE GENOMIC DNA]</scope>
    <source>
        <strain evidence="3 4">1ZS3-15</strain>
    </source>
</reference>
<sequence>MGDPIRILHVVVNMNRGGAETLLMNLYRNVDRTKIQFDFLTCKEGAYDSEITEMGGIIYRIPYVSEIGHAKYIQALDQFFADHASYKIVHAHMDKMSGFVLRSAKKAGIPIRIAHSHNTSSEGGIAAKAYKWFAGTFIASCATHFLACSNKAAQWLFANQRNKVVLMKNGIESEQFAYSPVVREEVRRELQIPPGSFVLGHVGRFNHQKNHTFLIDVFAELNREKPNTMLVLAGDGPLREEVQRKVKLLNLQDKVKFLGVRSDIAHLLQGLDMFVFPSLHEGLPVTLIEAQGAGLPCMISDEITQEVDMGIRLVERLPLADKEIWVHQMKVVMARNKSRHIPASSLSNQGYDIRNTAAWTEGFYLGISR</sequence>
<comment type="caution">
    <text evidence="3">The sequence shown here is derived from an EMBL/GenBank/DDBJ whole genome shotgun (WGS) entry which is preliminary data.</text>
</comment>
<dbReference type="PANTHER" id="PTHR45947:SF3">
    <property type="entry name" value="SULFOQUINOVOSYL TRANSFERASE SQD2"/>
    <property type="match status" value="1"/>
</dbReference>
<evidence type="ECO:0000313" key="3">
    <source>
        <dbReference type="EMBL" id="OAS17199.1"/>
    </source>
</evidence>
<name>A0A198A6V7_9BACL</name>
<protein>
    <submittedName>
        <fullName evidence="3">Glycosyl transferase family 1</fullName>
    </submittedName>
</protein>
<evidence type="ECO:0000313" key="4">
    <source>
        <dbReference type="Proteomes" id="UP000078454"/>
    </source>
</evidence>
<dbReference type="Pfam" id="PF13579">
    <property type="entry name" value="Glyco_trans_4_4"/>
    <property type="match status" value="1"/>
</dbReference>
<evidence type="ECO:0000259" key="1">
    <source>
        <dbReference type="Pfam" id="PF00534"/>
    </source>
</evidence>
<dbReference type="EMBL" id="LYPB01000073">
    <property type="protein sequence ID" value="OAS17199.1"/>
    <property type="molecule type" value="Genomic_DNA"/>
</dbReference>
<keyword evidence="4" id="KW-1185">Reference proteome</keyword>
<dbReference type="Proteomes" id="UP000078454">
    <property type="component" value="Unassembled WGS sequence"/>
</dbReference>
<dbReference type="STRING" id="1850517.A8708_02995"/>
<dbReference type="RefSeq" id="WP_068666604.1">
    <property type="nucleotide sequence ID" value="NZ_LYPB01000073.1"/>
</dbReference>
<dbReference type="OrthoDB" id="9804196at2"/>
<feature type="domain" description="Glycosyl transferase family 1" evidence="1">
    <location>
        <begin position="183"/>
        <end position="301"/>
    </location>
</feature>
<dbReference type="InterPro" id="IPR050194">
    <property type="entry name" value="Glycosyltransferase_grp1"/>
</dbReference>
<dbReference type="Gene3D" id="3.40.50.2000">
    <property type="entry name" value="Glycogen Phosphorylase B"/>
    <property type="match status" value="2"/>
</dbReference>
<feature type="domain" description="Glycosyltransferase subfamily 4-like N-terminal" evidence="2">
    <location>
        <begin position="17"/>
        <end position="170"/>
    </location>
</feature>
<accession>A0A198A6V7</accession>
<proteinExistence type="predicted"/>
<dbReference type="CDD" id="cd03812">
    <property type="entry name" value="GT4_CapH-like"/>
    <property type="match status" value="1"/>
</dbReference>
<dbReference type="InterPro" id="IPR028098">
    <property type="entry name" value="Glyco_trans_4-like_N"/>
</dbReference>
<dbReference type="PANTHER" id="PTHR45947">
    <property type="entry name" value="SULFOQUINOVOSYL TRANSFERASE SQD2"/>
    <property type="match status" value="1"/>
</dbReference>
<dbReference type="InterPro" id="IPR001296">
    <property type="entry name" value="Glyco_trans_1"/>
</dbReference>
<dbReference type="SUPFAM" id="SSF53756">
    <property type="entry name" value="UDP-Glycosyltransferase/glycogen phosphorylase"/>
    <property type="match status" value="1"/>
</dbReference>
<organism evidence="3 4">
    <name type="scientific">Paenibacillus oryzisoli</name>
    <dbReference type="NCBI Taxonomy" id="1850517"/>
    <lineage>
        <taxon>Bacteria</taxon>
        <taxon>Bacillati</taxon>
        <taxon>Bacillota</taxon>
        <taxon>Bacilli</taxon>
        <taxon>Bacillales</taxon>
        <taxon>Paenibacillaceae</taxon>
        <taxon>Paenibacillus</taxon>
    </lineage>
</organism>
<gene>
    <name evidence="3" type="ORF">A8708_02995</name>
</gene>
<dbReference type="GO" id="GO:0016757">
    <property type="term" value="F:glycosyltransferase activity"/>
    <property type="evidence" value="ECO:0007669"/>
    <property type="project" value="InterPro"/>
</dbReference>
<evidence type="ECO:0000259" key="2">
    <source>
        <dbReference type="Pfam" id="PF13579"/>
    </source>
</evidence>
<dbReference type="AlphaFoldDB" id="A0A198A6V7"/>
<keyword evidence="3" id="KW-0808">Transferase</keyword>
<dbReference type="Pfam" id="PF00534">
    <property type="entry name" value="Glycos_transf_1"/>
    <property type="match status" value="1"/>
</dbReference>